<dbReference type="EMBL" id="NWSH01001717">
    <property type="protein sequence ID" value="PCG70349.1"/>
    <property type="molecule type" value="Genomic_DNA"/>
</dbReference>
<protein>
    <submittedName>
        <fullName evidence="2">Uncharacterized protein</fullName>
    </submittedName>
</protein>
<feature type="region of interest" description="Disordered" evidence="1">
    <location>
        <begin position="1"/>
        <end position="32"/>
    </location>
</feature>
<evidence type="ECO:0000256" key="1">
    <source>
        <dbReference type="SAM" id="MobiDB-lite"/>
    </source>
</evidence>
<name>A0A2A4JEV5_HELVI</name>
<dbReference type="AlphaFoldDB" id="A0A2A4JEV5"/>
<proteinExistence type="predicted"/>
<organism evidence="2">
    <name type="scientific">Heliothis virescens</name>
    <name type="common">Tobacco budworm moth</name>
    <dbReference type="NCBI Taxonomy" id="7102"/>
    <lineage>
        <taxon>Eukaryota</taxon>
        <taxon>Metazoa</taxon>
        <taxon>Ecdysozoa</taxon>
        <taxon>Arthropoda</taxon>
        <taxon>Hexapoda</taxon>
        <taxon>Insecta</taxon>
        <taxon>Pterygota</taxon>
        <taxon>Neoptera</taxon>
        <taxon>Endopterygota</taxon>
        <taxon>Lepidoptera</taxon>
        <taxon>Glossata</taxon>
        <taxon>Ditrysia</taxon>
        <taxon>Noctuoidea</taxon>
        <taxon>Noctuidae</taxon>
        <taxon>Heliothinae</taxon>
        <taxon>Heliothis</taxon>
    </lineage>
</organism>
<evidence type="ECO:0000313" key="2">
    <source>
        <dbReference type="EMBL" id="PCG70349.1"/>
    </source>
</evidence>
<accession>A0A2A4JEV5</accession>
<gene>
    <name evidence="2" type="ORF">B5V51_3088</name>
</gene>
<dbReference type="STRING" id="7102.A0A2A4JEV5"/>
<comment type="caution">
    <text evidence="2">The sequence shown here is derived from an EMBL/GenBank/DDBJ whole genome shotgun (WGS) entry which is preliminary data.</text>
</comment>
<reference evidence="2" key="1">
    <citation type="submission" date="2017-09" db="EMBL/GenBank/DDBJ databases">
        <title>Contemporary evolution of a Lepidopteran species, Heliothis virescens, in response to modern agricultural practices.</title>
        <authorList>
            <person name="Fritz M.L."/>
            <person name="Deyonke A.M."/>
            <person name="Papanicolaou A."/>
            <person name="Micinski S."/>
            <person name="Westbrook J."/>
            <person name="Gould F."/>
        </authorList>
    </citation>
    <scope>NUCLEOTIDE SEQUENCE [LARGE SCALE GENOMIC DNA]</scope>
    <source>
        <strain evidence="2">HvINT-</strain>
        <tissue evidence="2">Whole body</tissue>
    </source>
</reference>
<sequence>MEGDGGGEVPSEVRTPSDTKVTKKPGKAVDFTDDHANKHATTVANESKTLAKKMSSIRKMSVTDGERVEVDKTALEAILDVSSRIAGIQRRSRLSMSTLLAHESCKD</sequence>